<dbReference type="SUPFAM" id="SSF55874">
    <property type="entry name" value="ATPase domain of HSP90 chaperone/DNA topoisomerase II/histidine kinase"/>
    <property type="match status" value="1"/>
</dbReference>
<dbReference type="InterPro" id="IPR010559">
    <property type="entry name" value="Sig_transdc_His_kin_internal"/>
</dbReference>
<dbReference type="RefSeq" id="WP_188531540.1">
    <property type="nucleotide sequence ID" value="NZ_BMGR01000008.1"/>
</dbReference>
<evidence type="ECO:0000256" key="5">
    <source>
        <dbReference type="ARBA" id="ARBA00022692"/>
    </source>
</evidence>
<feature type="transmembrane region" description="Helical" evidence="12">
    <location>
        <begin position="301"/>
        <end position="321"/>
    </location>
</feature>
<evidence type="ECO:0000256" key="4">
    <source>
        <dbReference type="ARBA" id="ARBA00022679"/>
    </source>
</evidence>
<evidence type="ECO:0000256" key="7">
    <source>
        <dbReference type="ARBA" id="ARBA00022777"/>
    </source>
</evidence>
<dbReference type="CDD" id="cd18773">
    <property type="entry name" value="PDC1_HK_sensor"/>
    <property type="match status" value="1"/>
</dbReference>
<name>A0A917FWQ8_9BACL</name>
<keyword evidence="9 12" id="KW-1133">Transmembrane helix</keyword>
<accession>A0A917FWQ8</accession>
<dbReference type="CDD" id="cd06225">
    <property type="entry name" value="HAMP"/>
    <property type="match status" value="1"/>
</dbReference>
<dbReference type="PANTHER" id="PTHR34220">
    <property type="entry name" value="SENSOR HISTIDINE KINASE YPDA"/>
    <property type="match status" value="1"/>
</dbReference>
<evidence type="ECO:0000256" key="12">
    <source>
        <dbReference type="SAM" id="Phobius"/>
    </source>
</evidence>
<dbReference type="SUPFAM" id="SSF158472">
    <property type="entry name" value="HAMP domain-like"/>
    <property type="match status" value="1"/>
</dbReference>
<dbReference type="GO" id="GO:0000155">
    <property type="term" value="F:phosphorelay sensor kinase activity"/>
    <property type="evidence" value="ECO:0007669"/>
    <property type="project" value="InterPro"/>
</dbReference>
<keyword evidence="8" id="KW-0067">ATP-binding</keyword>
<evidence type="ECO:0000256" key="2">
    <source>
        <dbReference type="ARBA" id="ARBA00022475"/>
    </source>
</evidence>
<dbReference type="GO" id="GO:0005886">
    <property type="term" value="C:plasma membrane"/>
    <property type="evidence" value="ECO:0007669"/>
    <property type="project" value="UniProtKB-SubCell"/>
</dbReference>
<dbReference type="Gene3D" id="6.10.340.10">
    <property type="match status" value="1"/>
</dbReference>
<comment type="caution">
    <text evidence="14">The sequence shown here is derived from an EMBL/GenBank/DDBJ whole genome shotgun (WGS) entry which is preliminary data.</text>
</comment>
<dbReference type="Pfam" id="PF06580">
    <property type="entry name" value="His_kinase"/>
    <property type="match status" value="1"/>
</dbReference>
<keyword evidence="7 14" id="KW-0418">Kinase</keyword>
<keyword evidence="2" id="KW-1003">Cell membrane</keyword>
<reference evidence="14" key="1">
    <citation type="journal article" date="2014" name="Int. J. Syst. Evol. Microbiol.">
        <title>Complete genome sequence of Corynebacterium casei LMG S-19264T (=DSM 44701T), isolated from a smear-ripened cheese.</title>
        <authorList>
            <consortium name="US DOE Joint Genome Institute (JGI-PGF)"/>
            <person name="Walter F."/>
            <person name="Albersmeier A."/>
            <person name="Kalinowski J."/>
            <person name="Ruckert C."/>
        </authorList>
    </citation>
    <scope>NUCLEOTIDE SEQUENCE</scope>
    <source>
        <strain evidence="14">CGMCC 1.12987</strain>
    </source>
</reference>
<keyword evidence="4" id="KW-0808">Transferase</keyword>
<evidence type="ECO:0000256" key="8">
    <source>
        <dbReference type="ARBA" id="ARBA00022840"/>
    </source>
</evidence>
<keyword evidence="5 12" id="KW-0812">Transmembrane</keyword>
<dbReference type="Proteomes" id="UP000644756">
    <property type="component" value="Unassembled WGS sequence"/>
</dbReference>
<keyword evidence="10" id="KW-0902">Two-component regulatory system</keyword>
<gene>
    <name evidence="14" type="ORF">GCM10010916_26530</name>
</gene>
<evidence type="ECO:0000256" key="1">
    <source>
        <dbReference type="ARBA" id="ARBA00004651"/>
    </source>
</evidence>
<evidence type="ECO:0000256" key="6">
    <source>
        <dbReference type="ARBA" id="ARBA00022741"/>
    </source>
</evidence>
<dbReference type="InterPro" id="IPR003660">
    <property type="entry name" value="HAMP_dom"/>
</dbReference>
<protein>
    <submittedName>
        <fullName evidence="14">Histidine kinase</fullName>
    </submittedName>
</protein>
<evidence type="ECO:0000256" key="11">
    <source>
        <dbReference type="ARBA" id="ARBA00023136"/>
    </source>
</evidence>
<evidence type="ECO:0000256" key="10">
    <source>
        <dbReference type="ARBA" id="ARBA00023012"/>
    </source>
</evidence>
<evidence type="ECO:0000256" key="3">
    <source>
        <dbReference type="ARBA" id="ARBA00022553"/>
    </source>
</evidence>
<dbReference type="AlphaFoldDB" id="A0A917FWQ8"/>
<keyword evidence="15" id="KW-1185">Reference proteome</keyword>
<sequence length="602" mass="68419">MSKWKNTRFQTKLFSIFILLSIIPALLIGTTAYQKSSEMLHEQTTQDLSVILAQLNSSIERQISDFDRFSMLPYYLPDIFSFLNQPFVAPENWSTSEINAQKTMVRLMSAYPSINSSINGLMIYGMNGSINGYRLSGDLGINLAANVKEELWYKEVLAEQGGFVITGVEDVRQFTGAPFNSIIGARLLMDDNYEPLGVIAIFISPEFIPKFVRSLKLPNFQVTVLDRDRRLIYASDPKLAEQQQAIGMDQKKGSWETEVSEDNGKKTFSGVFLESNYLEWKIYMGVDRDVMLQGSRSIRNFTFIIVIAVGIAAAAVSWLLARGLSKPIYRLIRSMREVERGKFSVPVSFEREDEIGRLESSYGRMVQRLDELIYSIEEKERQKRHAELYALRARIQPHFLYNTLNSIRMLAILQQSSQIAKLIQSLNKLLHANMKLDTELVSLADEIRLLKEYAALMDLRYTNVFEMTWHIPERVKHAGVPPMLLQPLIENAIFHGAKGLERKLRIAVEARLEDAGCALEIVIRDDGSGLPDGVEQLLNQPSSDSDSDNIGLRNVQDRIRLRFGDEYGMALKRIDGQTVVKLKMPYRMLDKEADRNVESAGG</sequence>
<evidence type="ECO:0000313" key="14">
    <source>
        <dbReference type="EMBL" id="GGG08326.1"/>
    </source>
</evidence>
<feature type="domain" description="HAMP" evidence="13">
    <location>
        <begin position="322"/>
        <end position="374"/>
    </location>
</feature>
<proteinExistence type="predicted"/>
<dbReference type="GO" id="GO:0005524">
    <property type="term" value="F:ATP binding"/>
    <property type="evidence" value="ECO:0007669"/>
    <property type="project" value="UniProtKB-KW"/>
</dbReference>
<reference evidence="14" key="2">
    <citation type="submission" date="2020-09" db="EMBL/GenBank/DDBJ databases">
        <authorList>
            <person name="Sun Q."/>
            <person name="Zhou Y."/>
        </authorList>
    </citation>
    <scope>NUCLEOTIDE SEQUENCE</scope>
    <source>
        <strain evidence="14">CGMCC 1.12987</strain>
    </source>
</reference>
<dbReference type="PROSITE" id="PS50885">
    <property type="entry name" value="HAMP"/>
    <property type="match status" value="1"/>
</dbReference>
<keyword evidence="6" id="KW-0547">Nucleotide-binding</keyword>
<organism evidence="14 15">
    <name type="scientific">Paenibacillus abyssi</name>
    <dbReference type="NCBI Taxonomy" id="1340531"/>
    <lineage>
        <taxon>Bacteria</taxon>
        <taxon>Bacillati</taxon>
        <taxon>Bacillota</taxon>
        <taxon>Bacilli</taxon>
        <taxon>Bacillales</taxon>
        <taxon>Paenibacillaceae</taxon>
        <taxon>Paenibacillus</taxon>
    </lineage>
</organism>
<keyword evidence="11 12" id="KW-0472">Membrane</keyword>
<dbReference type="InterPro" id="IPR050640">
    <property type="entry name" value="Bact_2-comp_sensor_kinase"/>
</dbReference>
<comment type="subcellular location">
    <subcellularLocation>
        <location evidence="1">Cell membrane</location>
        <topology evidence="1">Multi-pass membrane protein</topology>
    </subcellularLocation>
</comment>
<dbReference type="PANTHER" id="PTHR34220:SF11">
    <property type="entry name" value="SENSOR PROTEIN KINASE HPTS"/>
    <property type="match status" value="1"/>
</dbReference>
<dbReference type="SMART" id="SM00304">
    <property type="entry name" value="HAMP"/>
    <property type="match status" value="1"/>
</dbReference>
<evidence type="ECO:0000256" key="9">
    <source>
        <dbReference type="ARBA" id="ARBA00022989"/>
    </source>
</evidence>
<dbReference type="InterPro" id="IPR036890">
    <property type="entry name" value="HATPase_C_sf"/>
</dbReference>
<dbReference type="Pfam" id="PF00672">
    <property type="entry name" value="HAMP"/>
    <property type="match status" value="1"/>
</dbReference>
<dbReference type="Gene3D" id="3.30.565.10">
    <property type="entry name" value="Histidine kinase-like ATPase, C-terminal domain"/>
    <property type="match status" value="1"/>
</dbReference>
<evidence type="ECO:0000313" key="15">
    <source>
        <dbReference type="Proteomes" id="UP000644756"/>
    </source>
</evidence>
<dbReference type="EMBL" id="BMGR01000008">
    <property type="protein sequence ID" value="GGG08326.1"/>
    <property type="molecule type" value="Genomic_DNA"/>
</dbReference>
<keyword evidence="3" id="KW-0597">Phosphoprotein</keyword>
<evidence type="ECO:0000259" key="13">
    <source>
        <dbReference type="PROSITE" id="PS50885"/>
    </source>
</evidence>